<reference evidence="4 5" key="1">
    <citation type="submission" date="2017-06" db="EMBL/GenBank/DDBJ databases">
        <title>Comparative genomic analysis of Ambrosia Fusariam Clade fungi.</title>
        <authorList>
            <person name="Stajich J.E."/>
            <person name="Carrillo J."/>
            <person name="Kijimoto T."/>
            <person name="Eskalen A."/>
            <person name="O'Donnell K."/>
            <person name="Kasson M."/>
        </authorList>
    </citation>
    <scope>NUCLEOTIDE SEQUENCE [LARGE SCALE GENOMIC DNA]</scope>
    <source>
        <strain evidence="4 5">UCR1854</strain>
    </source>
</reference>
<evidence type="ECO:0000313" key="4">
    <source>
        <dbReference type="EMBL" id="RTE78610.1"/>
    </source>
</evidence>
<dbReference type="InterPro" id="IPR027417">
    <property type="entry name" value="P-loop_NTPase"/>
</dbReference>
<dbReference type="InterPro" id="IPR056693">
    <property type="entry name" value="DUF7791"/>
</dbReference>
<dbReference type="InterPro" id="IPR056884">
    <property type="entry name" value="NPHP3-like_N"/>
</dbReference>
<dbReference type="Pfam" id="PF24883">
    <property type="entry name" value="NPHP3_N"/>
    <property type="match status" value="1"/>
</dbReference>
<protein>
    <recommendedName>
        <fullName evidence="3">NACHT domain-containing protein</fullName>
    </recommendedName>
</protein>
<sequence>MDPISALSLAANIFQVIGFTNDVVTISKQIYDAGSPAGLSELEQIATDALNTADDITTRLRVCGPAPPGSADSVLLRLGEEAVRIAQELKDLLEKLRAKGAGGKPWHTLHQTFMTIWKRDDIDKLEKRLAAVREELQFHGVALIQKKLDQQSLQLQDVVVKLDDQAQAVIPQLFGQLDRIKMQNDTIIDNQMNGETVASRRHEELMGAVKGAMYQPGQPLLPNTKASPEKIGNAQTKILVSLWFATMQDREDTIHQAHNRTYEWLFCDPVAAQKPWGNFRDFLSSDTDIYWITGKAGSGKSTLTKFAVHHGRTAKALQKWANGKRLNRAHFYFYYKGTKLEKSEAGVLRSLLHQILFQRRTLIKFAFPERFEALCLDQDGGRSFEPTYWELKRALEALLNSCPDERFFFSVDGLDEYDADNHQMGELVDVFKELSKLPNVKLLLTSRPWVVFEERLAGYPRLRLHELTKPDIASFVDQQIREHQSAWTMTHHDQSLIEFLKVEIVENSAGVFLWVYLVVRSLLEGLNSGDSIEELRGRILELPTDLEDLYLYMWIRIPKRYQSQVSRLLQILSFGTSEGARTSLLGLALEEKLDEETVFTLPVAPLEKEEAHRQMNSMETRIAGRCLGIIEVQRVKDIKVDRWTPSPDSDCYENSIEEELGNPFVTFIHRTVFEFVSSPEVGVKLKEATAVSIGRPGEVFQPETALLRLLVLRIKTFAQDSFHKDVDNGAVFPPTIERLVYYALRTCRQAEKATGKAQTRLVKELDKTMTHLYNTVYNCPSTYHWSTALRLQGEVGVQPLLSVERLALSQSDMLSLAVRHGLIRFVKESETVNEAVRSKPGRPLLDYALRPGCKALGYAESLDLQRSSEMVSFLLEKGARPNQKVNGKQLIVLFIEDLKEDSSGDETAKIILMMLPYVQECEMDPRWLKVLADILSAAQYGRDVEEDVAKAVRTLYRLYHEANSEDVEGGLVEARSENIEGGLVEARPVESKVNRVAKKFFCCFGG</sequence>
<dbReference type="Pfam" id="PF25053">
    <property type="entry name" value="DUF7791"/>
    <property type="match status" value="1"/>
</dbReference>
<proteinExistence type="predicted"/>
<organism evidence="4 5">
    <name type="scientific">Fusarium euwallaceae</name>
    <dbReference type="NCBI Taxonomy" id="1147111"/>
    <lineage>
        <taxon>Eukaryota</taxon>
        <taxon>Fungi</taxon>
        <taxon>Dikarya</taxon>
        <taxon>Ascomycota</taxon>
        <taxon>Pezizomycotina</taxon>
        <taxon>Sordariomycetes</taxon>
        <taxon>Hypocreomycetidae</taxon>
        <taxon>Hypocreales</taxon>
        <taxon>Nectriaceae</taxon>
        <taxon>Fusarium</taxon>
        <taxon>Fusarium solani species complex</taxon>
    </lineage>
</organism>
<dbReference type="Gene3D" id="3.40.50.300">
    <property type="entry name" value="P-loop containing nucleotide triphosphate hydrolases"/>
    <property type="match status" value="1"/>
</dbReference>
<accession>A0A430LSC0</accession>
<dbReference type="PROSITE" id="PS50837">
    <property type="entry name" value="NACHT"/>
    <property type="match status" value="1"/>
</dbReference>
<feature type="domain" description="NACHT" evidence="3">
    <location>
        <begin position="288"/>
        <end position="448"/>
    </location>
</feature>
<dbReference type="AlphaFoldDB" id="A0A430LSC0"/>
<evidence type="ECO:0000256" key="1">
    <source>
        <dbReference type="ARBA" id="ARBA00022737"/>
    </source>
</evidence>
<gene>
    <name evidence="4" type="ORF">BHE90_006899</name>
</gene>
<dbReference type="PANTHER" id="PTHR10039:SF5">
    <property type="entry name" value="NACHT DOMAIN-CONTAINING PROTEIN"/>
    <property type="match status" value="1"/>
</dbReference>
<evidence type="ECO:0000256" key="2">
    <source>
        <dbReference type="SAM" id="Coils"/>
    </source>
</evidence>
<evidence type="ECO:0000313" key="5">
    <source>
        <dbReference type="Proteomes" id="UP000287124"/>
    </source>
</evidence>
<dbReference type="SUPFAM" id="SSF52540">
    <property type="entry name" value="P-loop containing nucleoside triphosphate hydrolases"/>
    <property type="match status" value="1"/>
</dbReference>
<dbReference type="InterPro" id="IPR007111">
    <property type="entry name" value="NACHT_NTPase"/>
</dbReference>
<feature type="coiled-coil region" evidence="2">
    <location>
        <begin position="75"/>
        <end position="142"/>
    </location>
</feature>
<keyword evidence="5" id="KW-1185">Reference proteome</keyword>
<keyword evidence="2" id="KW-0175">Coiled coil</keyword>
<dbReference type="Proteomes" id="UP000287124">
    <property type="component" value="Unassembled WGS sequence"/>
</dbReference>
<comment type="caution">
    <text evidence="4">The sequence shown here is derived from an EMBL/GenBank/DDBJ whole genome shotgun (WGS) entry which is preliminary data.</text>
</comment>
<keyword evidence="1" id="KW-0677">Repeat</keyword>
<dbReference type="PANTHER" id="PTHR10039">
    <property type="entry name" value="AMELOGENIN"/>
    <property type="match status" value="1"/>
</dbReference>
<name>A0A430LSC0_9HYPO</name>
<dbReference type="EMBL" id="MIKF01000092">
    <property type="protein sequence ID" value="RTE78610.1"/>
    <property type="molecule type" value="Genomic_DNA"/>
</dbReference>
<evidence type="ECO:0000259" key="3">
    <source>
        <dbReference type="PROSITE" id="PS50837"/>
    </source>
</evidence>